<dbReference type="RefSeq" id="WP_065544989.1">
    <property type="nucleotide sequence ID" value="NZ_CP016414.1"/>
</dbReference>
<dbReference type="STRING" id="45658.VSVS12_02829"/>
<sequence>MSAIKEITTLTSEHNTNTVDLARLIEGEWYYVIDNCGCSSVGQWQSSHDRLSSTQGDGINVASAKEIIKVAELRFKNSREFPLLNHPFVQRRYGFKILMEVPQLGFTLINVEQAMDVHESFPFNYTVMP</sequence>
<organism evidence="1 2">
    <name type="scientific">Vibrio scophthalmi</name>
    <dbReference type="NCBI Taxonomy" id="45658"/>
    <lineage>
        <taxon>Bacteria</taxon>
        <taxon>Pseudomonadati</taxon>
        <taxon>Pseudomonadota</taxon>
        <taxon>Gammaproteobacteria</taxon>
        <taxon>Vibrionales</taxon>
        <taxon>Vibrionaceae</taxon>
        <taxon>Vibrio</taxon>
    </lineage>
</organism>
<name>A0A1C7F7N0_9VIBR</name>
<gene>
    <name evidence="1" type="ORF">VSVS05_00169</name>
</gene>
<accession>A0A1C7F7N0</accession>
<dbReference type="Proteomes" id="UP000092528">
    <property type="component" value="Chromosome 1"/>
</dbReference>
<dbReference type="EMBL" id="CP016414">
    <property type="protein sequence ID" value="ANU35324.1"/>
    <property type="molecule type" value="Genomic_DNA"/>
</dbReference>
<dbReference type="AlphaFoldDB" id="A0A1C7F7N0"/>
<protein>
    <submittedName>
        <fullName evidence="1">Uncharacterized protein</fullName>
    </submittedName>
</protein>
<reference evidence="1 2" key="1">
    <citation type="submission" date="2016-07" db="EMBL/GenBank/DDBJ databases">
        <title>Genome sequencing of Vibrio scophthalmi strain VS-05, an isolated from Paralichthys olivaceus.</title>
        <authorList>
            <person name="Han H.-J."/>
        </authorList>
    </citation>
    <scope>NUCLEOTIDE SEQUENCE [LARGE SCALE GENOMIC DNA]</scope>
    <source>
        <strain evidence="1 2">VS-05</strain>
    </source>
</reference>
<evidence type="ECO:0000313" key="1">
    <source>
        <dbReference type="EMBL" id="ANU35324.1"/>
    </source>
</evidence>
<evidence type="ECO:0000313" key="2">
    <source>
        <dbReference type="Proteomes" id="UP000092528"/>
    </source>
</evidence>
<keyword evidence="2" id="KW-1185">Reference proteome</keyword>
<proteinExistence type="predicted"/>
<dbReference type="GeneID" id="96871808"/>